<dbReference type="PANTHER" id="PTHR34477">
    <property type="entry name" value="UPF0213 PROTEIN YHBQ"/>
    <property type="match status" value="1"/>
</dbReference>
<dbReference type="CDD" id="cd10448">
    <property type="entry name" value="GIY-YIG_unchar_3"/>
    <property type="match status" value="1"/>
</dbReference>
<dbReference type="PANTHER" id="PTHR34477:SF5">
    <property type="entry name" value="BSL5627 PROTEIN"/>
    <property type="match status" value="1"/>
</dbReference>
<dbReference type="Gene3D" id="3.40.1440.10">
    <property type="entry name" value="GIY-YIG endonuclease"/>
    <property type="match status" value="1"/>
</dbReference>
<dbReference type="InterPro" id="IPR000305">
    <property type="entry name" value="GIY-YIG_endonuc"/>
</dbReference>
<sequence>MPGGWVYIMTNRPNGTLYIGVTSDLARRVWEHREGVTDGFTKRYGLKRLVYFERHEDIRLALQREKTLKHWSRAWKVALILADNPTWDDFYPLLA</sequence>
<dbReference type="RefSeq" id="WP_377315139.1">
    <property type="nucleotide sequence ID" value="NZ_JBHUIY010000008.1"/>
</dbReference>
<reference evidence="4" key="1">
    <citation type="journal article" date="2019" name="Int. J. Syst. Evol. Microbiol.">
        <title>The Global Catalogue of Microorganisms (GCM) 10K type strain sequencing project: providing services to taxonomists for standard genome sequencing and annotation.</title>
        <authorList>
            <consortium name="The Broad Institute Genomics Platform"/>
            <consortium name="The Broad Institute Genome Sequencing Center for Infectious Disease"/>
            <person name="Wu L."/>
            <person name="Ma J."/>
        </authorList>
    </citation>
    <scope>NUCLEOTIDE SEQUENCE [LARGE SCALE GENOMIC DNA]</scope>
    <source>
        <strain evidence="4">KCTC 15012</strain>
    </source>
</reference>
<evidence type="ECO:0000256" key="1">
    <source>
        <dbReference type="ARBA" id="ARBA00007435"/>
    </source>
</evidence>
<dbReference type="EMBL" id="JBHUIY010000008">
    <property type="protein sequence ID" value="MFD2233362.1"/>
    <property type="molecule type" value="Genomic_DNA"/>
</dbReference>
<gene>
    <name evidence="3" type="ORF">ACFSNB_06065</name>
</gene>
<comment type="caution">
    <text evidence="3">The sequence shown here is derived from an EMBL/GenBank/DDBJ whole genome shotgun (WGS) entry which is preliminary data.</text>
</comment>
<feature type="domain" description="GIY-YIG" evidence="2">
    <location>
        <begin position="2"/>
        <end position="78"/>
    </location>
</feature>
<dbReference type="SMART" id="SM00465">
    <property type="entry name" value="GIYc"/>
    <property type="match status" value="1"/>
</dbReference>
<keyword evidence="4" id="KW-1185">Reference proteome</keyword>
<dbReference type="InterPro" id="IPR050190">
    <property type="entry name" value="UPF0213_domain"/>
</dbReference>
<comment type="similarity">
    <text evidence="1">Belongs to the UPF0213 family.</text>
</comment>
<dbReference type="PROSITE" id="PS50164">
    <property type="entry name" value="GIY_YIG"/>
    <property type="match status" value="1"/>
</dbReference>
<evidence type="ECO:0000313" key="3">
    <source>
        <dbReference type="EMBL" id="MFD2233362.1"/>
    </source>
</evidence>
<dbReference type="Pfam" id="PF01541">
    <property type="entry name" value="GIY-YIG"/>
    <property type="match status" value="1"/>
</dbReference>
<dbReference type="SUPFAM" id="SSF82771">
    <property type="entry name" value="GIY-YIG endonuclease"/>
    <property type="match status" value="1"/>
</dbReference>
<evidence type="ECO:0000259" key="2">
    <source>
        <dbReference type="PROSITE" id="PS50164"/>
    </source>
</evidence>
<accession>A0ABW5C966</accession>
<name>A0ABW5C966_9PROT</name>
<dbReference type="Proteomes" id="UP001597296">
    <property type="component" value="Unassembled WGS sequence"/>
</dbReference>
<organism evidence="3 4">
    <name type="scientific">Phaeospirillum tilakii</name>
    <dbReference type="NCBI Taxonomy" id="741673"/>
    <lineage>
        <taxon>Bacteria</taxon>
        <taxon>Pseudomonadati</taxon>
        <taxon>Pseudomonadota</taxon>
        <taxon>Alphaproteobacteria</taxon>
        <taxon>Rhodospirillales</taxon>
        <taxon>Rhodospirillaceae</taxon>
        <taxon>Phaeospirillum</taxon>
    </lineage>
</organism>
<proteinExistence type="inferred from homology"/>
<protein>
    <submittedName>
        <fullName evidence="3">GIY-YIG nuclease family protein</fullName>
    </submittedName>
</protein>
<dbReference type="InterPro" id="IPR035901">
    <property type="entry name" value="GIY-YIG_endonuc_sf"/>
</dbReference>
<evidence type="ECO:0000313" key="4">
    <source>
        <dbReference type="Proteomes" id="UP001597296"/>
    </source>
</evidence>